<dbReference type="Pfam" id="PF00990">
    <property type="entry name" value="GGDEF"/>
    <property type="match status" value="1"/>
</dbReference>
<dbReference type="InterPro" id="IPR043128">
    <property type="entry name" value="Rev_trsase/Diguanyl_cyclase"/>
</dbReference>
<keyword evidence="8" id="KW-1185">Reference proteome</keyword>
<dbReference type="GO" id="GO:0007165">
    <property type="term" value="P:signal transduction"/>
    <property type="evidence" value="ECO:0007669"/>
    <property type="project" value="InterPro"/>
</dbReference>
<dbReference type="Gene3D" id="3.30.70.270">
    <property type="match status" value="1"/>
</dbReference>
<evidence type="ECO:0000313" key="8">
    <source>
        <dbReference type="Proteomes" id="UP000273807"/>
    </source>
</evidence>
<dbReference type="SUPFAM" id="SSF55073">
    <property type="entry name" value="Nucleotide cyclase"/>
    <property type="match status" value="1"/>
</dbReference>
<dbReference type="SMART" id="SM00052">
    <property type="entry name" value="EAL"/>
    <property type="match status" value="1"/>
</dbReference>
<evidence type="ECO:0000259" key="6">
    <source>
        <dbReference type="PROSITE" id="PS50887"/>
    </source>
</evidence>
<dbReference type="PANTHER" id="PTHR44757">
    <property type="entry name" value="DIGUANYLATE CYCLASE DGCP"/>
    <property type="match status" value="1"/>
</dbReference>
<dbReference type="SMART" id="SM00304">
    <property type="entry name" value="HAMP"/>
    <property type="match status" value="1"/>
</dbReference>
<dbReference type="SMART" id="SM00267">
    <property type="entry name" value="GGDEF"/>
    <property type="match status" value="1"/>
</dbReference>
<dbReference type="SUPFAM" id="SSF141868">
    <property type="entry name" value="EAL domain-like"/>
    <property type="match status" value="1"/>
</dbReference>
<feature type="domain" description="HAMP" evidence="5">
    <location>
        <begin position="187"/>
        <end position="239"/>
    </location>
</feature>
<dbReference type="PANTHER" id="PTHR44757:SF2">
    <property type="entry name" value="BIOFILM ARCHITECTURE MAINTENANCE PROTEIN MBAA"/>
    <property type="match status" value="1"/>
</dbReference>
<dbReference type="InterPro" id="IPR052155">
    <property type="entry name" value="Biofilm_reg_signaling"/>
</dbReference>
<organism evidence="7 8">
    <name type="scientific">Arthrobacter oryzae</name>
    <dbReference type="NCBI Taxonomy" id="409290"/>
    <lineage>
        <taxon>Bacteria</taxon>
        <taxon>Bacillati</taxon>
        <taxon>Actinomycetota</taxon>
        <taxon>Actinomycetes</taxon>
        <taxon>Micrococcales</taxon>
        <taxon>Micrococcaceae</taxon>
        <taxon>Arthrobacter</taxon>
    </lineage>
</organism>
<feature type="domain" description="EAL" evidence="4">
    <location>
        <begin position="418"/>
        <end position="674"/>
    </location>
</feature>
<keyword evidence="2 3" id="KW-1133">Transmembrane helix</keyword>
<evidence type="ECO:0000313" key="7">
    <source>
        <dbReference type="EMBL" id="RNL58405.1"/>
    </source>
</evidence>
<feature type="domain" description="GGDEF" evidence="6">
    <location>
        <begin position="276"/>
        <end position="409"/>
    </location>
</feature>
<accession>A0A3N0C7H5</accession>
<gene>
    <name evidence="7" type="ORF">D7003_04005</name>
</gene>
<feature type="transmembrane region" description="Helical" evidence="3">
    <location>
        <begin position="159"/>
        <end position="181"/>
    </location>
</feature>
<dbReference type="CDD" id="cd01949">
    <property type="entry name" value="GGDEF"/>
    <property type="match status" value="1"/>
</dbReference>
<dbReference type="OrthoDB" id="23692at2"/>
<dbReference type="InterPro" id="IPR000160">
    <property type="entry name" value="GGDEF_dom"/>
</dbReference>
<dbReference type="NCBIfam" id="TIGR00254">
    <property type="entry name" value="GGDEF"/>
    <property type="match status" value="1"/>
</dbReference>
<dbReference type="PROSITE" id="PS50883">
    <property type="entry name" value="EAL"/>
    <property type="match status" value="1"/>
</dbReference>
<dbReference type="InterPro" id="IPR003660">
    <property type="entry name" value="HAMP_dom"/>
</dbReference>
<dbReference type="Pfam" id="PF00672">
    <property type="entry name" value="HAMP"/>
    <property type="match status" value="1"/>
</dbReference>
<name>A0A3N0C7H5_9MICC</name>
<comment type="caution">
    <text evidence="7">The sequence shown here is derived from an EMBL/GenBank/DDBJ whole genome shotgun (WGS) entry which is preliminary data.</text>
</comment>
<evidence type="ECO:0000256" key="3">
    <source>
        <dbReference type="SAM" id="Phobius"/>
    </source>
</evidence>
<evidence type="ECO:0000259" key="5">
    <source>
        <dbReference type="PROSITE" id="PS50885"/>
    </source>
</evidence>
<sequence length="682" mass="72835">MLVTLLVGVTATLFGVSRVTDQVLGTGDRLRFVSETVTGLRSTLEAHEQAGIRLLAGSGSESAEFLEQQNEISRLFDDATAQLPAERMRAAAVQTEEAWQAGLRAHSLWGGQVPVLQPATPETIAAYAAGSAGARAMLSQIERFSFEEMDAGLADATELHLLVFAGRCSLLIILAVAVLYLRRRLITFLIRPVEDLRRGVQKLQKGDYSHRVDVVRRDELGELAEAFNTMAEAVQVSHRALSHRANHDPLTGLGNRTMLTERLAEVFRGQPGRGAGHGGLLIIDVDNFKAVNDSLGHEGGDALLIEFAHRLRTCLRAGDLVARLGGDEFAVVVMDDGDGARTTGVAARIHESLHTPFTIGDVRLKVSASMGAAERNPATGSPAELLRQADFAMYMAKRDGKGRYQLFDARGDDTMSYRAALRTDLPAALAAGQLGLDYQPVIDLGSGAIVGVEALVRWDHPTQGRLSPADFMPLAEETGDIDEIGVWVLETAVRQVAGWRRSMSHCKDLWVSVNVSALQLTSAKSLARLEGILADPTICPQRVVLEVTETALATNIDGGITAINRLKSHGARLAIDDFGTGYSSLSTLAALPADILKVDRSFLAGHSKDAASAAMLEGILGLAGKLQLEVIVEGVEDVEQLDVLRGLGCGMGQGYFLAGPGPSTVIEALLAAGTGNRAPDLR</sequence>
<proteinExistence type="predicted"/>
<dbReference type="InterPro" id="IPR029787">
    <property type="entry name" value="Nucleotide_cyclase"/>
</dbReference>
<dbReference type="AlphaFoldDB" id="A0A3N0C7H5"/>
<dbReference type="EMBL" id="RBED01000069">
    <property type="protein sequence ID" value="RNL58405.1"/>
    <property type="molecule type" value="Genomic_DNA"/>
</dbReference>
<dbReference type="PROSITE" id="PS50885">
    <property type="entry name" value="HAMP"/>
    <property type="match status" value="1"/>
</dbReference>
<evidence type="ECO:0000256" key="2">
    <source>
        <dbReference type="ARBA" id="ARBA00022989"/>
    </source>
</evidence>
<dbReference type="Gene3D" id="6.10.340.10">
    <property type="match status" value="1"/>
</dbReference>
<dbReference type="Gene3D" id="3.20.20.450">
    <property type="entry name" value="EAL domain"/>
    <property type="match status" value="1"/>
</dbReference>
<dbReference type="Proteomes" id="UP000273807">
    <property type="component" value="Unassembled WGS sequence"/>
</dbReference>
<dbReference type="PROSITE" id="PS50887">
    <property type="entry name" value="GGDEF"/>
    <property type="match status" value="1"/>
</dbReference>
<reference evidence="7 8" key="1">
    <citation type="submission" date="2018-10" db="EMBL/GenBank/DDBJ databases">
        <title>Genome sequencing of Arthrobacter oryzae TNB02.</title>
        <authorList>
            <person name="Cho Y.-J."/>
            <person name="Cho A."/>
            <person name="Kim O.-S."/>
        </authorList>
    </citation>
    <scope>NUCLEOTIDE SEQUENCE [LARGE SCALE GENOMIC DNA]</scope>
    <source>
        <strain evidence="7 8">TNB02</strain>
    </source>
</reference>
<keyword evidence="3" id="KW-0472">Membrane</keyword>
<dbReference type="Pfam" id="PF00563">
    <property type="entry name" value="EAL"/>
    <property type="match status" value="1"/>
</dbReference>
<dbReference type="CDD" id="cd06225">
    <property type="entry name" value="HAMP"/>
    <property type="match status" value="1"/>
</dbReference>
<dbReference type="CDD" id="cd01948">
    <property type="entry name" value="EAL"/>
    <property type="match status" value="1"/>
</dbReference>
<dbReference type="GO" id="GO:0016020">
    <property type="term" value="C:membrane"/>
    <property type="evidence" value="ECO:0007669"/>
    <property type="project" value="InterPro"/>
</dbReference>
<keyword evidence="1 3" id="KW-0812">Transmembrane</keyword>
<evidence type="ECO:0000256" key="1">
    <source>
        <dbReference type="ARBA" id="ARBA00022692"/>
    </source>
</evidence>
<dbReference type="InterPro" id="IPR035919">
    <property type="entry name" value="EAL_sf"/>
</dbReference>
<protein>
    <submittedName>
        <fullName evidence="7">EAL domain-containing protein</fullName>
    </submittedName>
</protein>
<evidence type="ECO:0000259" key="4">
    <source>
        <dbReference type="PROSITE" id="PS50883"/>
    </source>
</evidence>
<dbReference type="SUPFAM" id="SSF158472">
    <property type="entry name" value="HAMP domain-like"/>
    <property type="match status" value="1"/>
</dbReference>
<dbReference type="InterPro" id="IPR001633">
    <property type="entry name" value="EAL_dom"/>
</dbReference>